<dbReference type="AlphaFoldDB" id="A0A1Y1YV34"/>
<reference evidence="2 3" key="1">
    <citation type="submission" date="2016-07" db="EMBL/GenBank/DDBJ databases">
        <title>Pervasive Adenine N6-methylation of Active Genes in Fungi.</title>
        <authorList>
            <consortium name="DOE Joint Genome Institute"/>
            <person name="Mondo S.J."/>
            <person name="Dannebaum R.O."/>
            <person name="Kuo R.C."/>
            <person name="Labutti K."/>
            <person name="Haridas S."/>
            <person name="Kuo A."/>
            <person name="Salamov A."/>
            <person name="Ahrendt S.R."/>
            <person name="Lipzen A."/>
            <person name="Sullivan W."/>
            <person name="Andreopoulos W.B."/>
            <person name="Clum A."/>
            <person name="Lindquist E."/>
            <person name="Daum C."/>
            <person name="Ramamoorthy G.K."/>
            <person name="Gryganskyi A."/>
            <person name="Culley D."/>
            <person name="Magnuson J.K."/>
            <person name="James T.Y."/>
            <person name="O'Malley M.A."/>
            <person name="Stajich J.E."/>
            <person name="Spatafora J.W."/>
            <person name="Visel A."/>
            <person name="Grigoriev I.V."/>
        </authorList>
    </citation>
    <scope>NUCLEOTIDE SEQUENCE [LARGE SCALE GENOMIC DNA]</scope>
    <source>
        <strain evidence="2 3">CBS 115471</strain>
    </source>
</reference>
<evidence type="ECO:0000313" key="3">
    <source>
        <dbReference type="Proteomes" id="UP000193144"/>
    </source>
</evidence>
<accession>A0A1Y1YV34</accession>
<proteinExistence type="predicted"/>
<evidence type="ECO:0000313" key="2">
    <source>
        <dbReference type="EMBL" id="ORY01900.1"/>
    </source>
</evidence>
<feature type="region of interest" description="Disordered" evidence="1">
    <location>
        <begin position="116"/>
        <end position="163"/>
    </location>
</feature>
<sequence>MAIQHFTQENCTQLPVYDDPHIKDLRARLNTESFYILPACEFDEIVRVTKDSNLEPASFEMRIREVVAARRTASLNQLRTLLLDHMLDRDDLDPLLGTPTILSYERYIAGTIKTRSPRVKGKPRQTKRAKPCGNPTEGTLRRSARIEAKRKQDRERAGNPEEHQLAAMTEDKQTYWDGKGFSRGPATQFVFKRNDLLMSEDSSQLIINASRNSSETKIIPVKTMETAPAGEMRPAFFVVAMKQRTWLNPNLLSPRYSSRTMVVVCPCL</sequence>
<protein>
    <submittedName>
        <fullName evidence="2">Uncharacterized protein</fullName>
    </submittedName>
</protein>
<dbReference type="Proteomes" id="UP000193144">
    <property type="component" value="Unassembled WGS sequence"/>
</dbReference>
<feature type="compositionally biased region" description="Basic and acidic residues" evidence="1">
    <location>
        <begin position="144"/>
        <end position="163"/>
    </location>
</feature>
<dbReference type="EMBL" id="MCFA01000164">
    <property type="protein sequence ID" value="ORY01900.1"/>
    <property type="molecule type" value="Genomic_DNA"/>
</dbReference>
<organism evidence="2 3">
    <name type="scientific">Clohesyomyces aquaticus</name>
    <dbReference type="NCBI Taxonomy" id="1231657"/>
    <lineage>
        <taxon>Eukaryota</taxon>
        <taxon>Fungi</taxon>
        <taxon>Dikarya</taxon>
        <taxon>Ascomycota</taxon>
        <taxon>Pezizomycotina</taxon>
        <taxon>Dothideomycetes</taxon>
        <taxon>Pleosporomycetidae</taxon>
        <taxon>Pleosporales</taxon>
        <taxon>Lindgomycetaceae</taxon>
        <taxon>Clohesyomyces</taxon>
    </lineage>
</organism>
<name>A0A1Y1YV34_9PLEO</name>
<comment type="caution">
    <text evidence="2">The sequence shown here is derived from an EMBL/GenBank/DDBJ whole genome shotgun (WGS) entry which is preliminary data.</text>
</comment>
<feature type="compositionally biased region" description="Basic residues" evidence="1">
    <location>
        <begin position="116"/>
        <end position="130"/>
    </location>
</feature>
<gene>
    <name evidence="2" type="ORF">BCR34DRAFT_592084</name>
</gene>
<keyword evidence="3" id="KW-1185">Reference proteome</keyword>
<evidence type="ECO:0000256" key="1">
    <source>
        <dbReference type="SAM" id="MobiDB-lite"/>
    </source>
</evidence>